<evidence type="ECO:0000256" key="1">
    <source>
        <dbReference type="ARBA" id="ARBA00006700"/>
    </source>
</evidence>
<dbReference type="AlphaFoldDB" id="A0A2Z4MAJ3"/>
<gene>
    <name evidence="5 6" type="primary">rpl23</name>
</gene>
<keyword evidence="2 5" id="KW-0689">Ribosomal protein</keyword>
<comment type="similarity">
    <text evidence="1 5">Belongs to the universal ribosomal protein uL23 family.</text>
</comment>
<protein>
    <recommendedName>
        <fullName evidence="4 5">Large ribosomal subunit protein uL23c</fullName>
    </recommendedName>
</protein>
<dbReference type="InterPro" id="IPR013025">
    <property type="entry name" value="Ribosomal_uL23-like"/>
</dbReference>
<dbReference type="InterPro" id="IPR012677">
    <property type="entry name" value="Nucleotide-bd_a/b_plait_sf"/>
</dbReference>
<dbReference type="GO" id="GO:0019843">
    <property type="term" value="F:rRNA binding"/>
    <property type="evidence" value="ECO:0007669"/>
    <property type="project" value="UniProtKB-UniRule"/>
</dbReference>
<evidence type="ECO:0000256" key="4">
    <source>
        <dbReference type="ARBA" id="ARBA00035287"/>
    </source>
</evidence>
<dbReference type="GO" id="GO:1990904">
    <property type="term" value="C:ribonucleoprotein complex"/>
    <property type="evidence" value="ECO:0007669"/>
    <property type="project" value="UniProtKB-KW"/>
</dbReference>
<keyword evidence="5" id="KW-0694">RNA-binding</keyword>
<accession>A0A2Z4MAJ3</accession>
<proteinExistence type="inferred from homology"/>
<dbReference type="Gene3D" id="3.30.70.330">
    <property type="match status" value="1"/>
</dbReference>
<keyword evidence="5" id="KW-0699">rRNA-binding</keyword>
<dbReference type="EMBL" id="MG721945">
    <property type="protein sequence ID" value="AWX53501.1"/>
    <property type="molecule type" value="Genomic_DNA"/>
</dbReference>
<dbReference type="HAMAP" id="MF_01369_B">
    <property type="entry name" value="Ribosomal_uL23_B"/>
    <property type="match status" value="1"/>
</dbReference>
<geneLocation type="chloroplast" evidence="6"/>
<comment type="subunit">
    <text evidence="5">Part of the 50S ribosomal subunit.</text>
</comment>
<organism evidence="6">
    <name type="scientific">Scotinosphaera sp. NIES-154</name>
    <dbReference type="NCBI Taxonomy" id="2249731"/>
    <lineage>
        <taxon>Eukaryota</taxon>
        <taxon>Viridiplantae</taxon>
        <taxon>Chlorophyta</taxon>
        <taxon>core chlorophytes</taxon>
        <taxon>Ulvophyceae</taxon>
        <taxon>Scotinosphaerales</taxon>
        <taxon>Scotinosphaeraceae</taxon>
        <taxon>Scotinosphaera</taxon>
    </lineage>
</organism>
<evidence type="ECO:0000256" key="2">
    <source>
        <dbReference type="ARBA" id="ARBA00022980"/>
    </source>
</evidence>
<keyword evidence="6" id="KW-0150">Chloroplast</keyword>
<dbReference type="GO" id="GO:0003735">
    <property type="term" value="F:structural constituent of ribosome"/>
    <property type="evidence" value="ECO:0007669"/>
    <property type="project" value="InterPro"/>
</dbReference>
<dbReference type="GO" id="GO:0005840">
    <property type="term" value="C:ribosome"/>
    <property type="evidence" value="ECO:0007669"/>
    <property type="project" value="UniProtKB-KW"/>
</dbReference>
<sequence>MIMKIDLVKNFVLTGKYSKLIQNDQYTFDVDLRLTKSEIKKLIEEIFNVKVLAVNTHIPPRKKKGRTGYTPCSKRAIVTVKTTEPGKSLFPDIE</sequence>
<evidence type="ECO:0000313" key="6">
    <source>
        <dbReference type="EMBL" id="AWX53501.1"/>
    </source>
</evidence>
<keyword evidence="6" id="KW-0934">Plastid</keyword>
<name>A0A2Z4MAJ3_9CHLO</name>
<comment type="function">
    <text evidence="5">Binds to 23S rRNA.</text>
</comment>
<dbReference type="PANTHER" id="PTHR11620">
    <property type="entry name" value="60S RIBOSOMAL PROTEIN L23A"/>
    <property type="match status" value="1"/>
</dbReference>
<dbReference type="GO" id="GO:0006412">
    <property type="term" value="P:translation"/>
    <property type="evidence" value="ECO:0007669"/>
    <property type="project" value="UniProtKB-UniRule"/>
</dbReference>
<dbReference type="SUPFAM" id="SSF54189">
    <property type="entry name" value="Ribosomal proteins S24e, L23 and L15e"/>
    <property type="match status" value="1"/>
</dbReference>
<reference evidence="6" key="1">
    <citation type="submission" date="2017-12" db="EMBL/GenBank/DDBJ databases">
        <title>Resolution of core Chlorophyta phylogeny using heterogeneous models with AT-rich chloroplast sequence data.</title>
        <authorList>
            <person name="Fang L."/>
        </authorList>
    </citation>
    <scope>NUCLEOTIDE SEQUENCE</scope>
</reference>
<dbReference type="GO" id="GO:0009507">
    <property type="term" value="C:chloroplast"/>
    <property type="evidence" value="ECO:0007669"/>
    <property type="project" value="UniProtKB-SubCell"/>
</dbReference>
<evidence type="ECO:0000256" key="5">
    <source>
        <dbReference type="HAMAP-Rule" id="MF_01369"/>
    </source>
</evidence>
<evidence type="ECO:0000256" key="3">
    <source>
        <dbReference type="ARBA" id="ARBA00023274"/>
    </source>
</evidence>
<dbReference type="Pfam" id="PF00276">
    <property type="entry name" value="Ribosomal_L23"/>
    <property type="match status" value="1"/>
</dbReference>
<dbReference type="InterPro" id="IPR012678">
    <property type="entry name" value="Ribosomal_uL23/eL15/eS24_sf"/>
</dbReference>
<comment type="subcellular location">
    <subcellularLocation>
        <location evidence="5">Plastid</location>
        <location evidence="5">Chloroplast</location>
    </subcellularLocation>
</comment>
<keyword evidence="3 5" id="KW-0687">Ribonucleoprotein</keyword>